<protein>
    <submittedName>
        <fullName evidence="1">Copper-binding protein</fullName>
    </submittedName>
</protein>
<organism evidence="1 2">
    <name type="scientific">Roseibium sediminicola</name>
    <dbReference type="NCBI Taxonomy" id="2933272"/>
    <lineage>
        <taxon>Bacteria</taxon>
        <taxon>Pseudomonadati</taxon>
        <taxon>Pseudomonadota</taxon>
        <taxon>Alphaproteobacteria</taxon>
        <taxon>Hyphomicrobiales</taxon>
        <taxon>Stappiaceae</taxon>
        <taxon>Roseibium</taxon>
    </lineage>
</organism>
<dbReference type="Pfam" id="PF11604">
    <property type="entry name" value="CusF_Ec"/>
    <property type="match status" value="1"/>
</dbReference>
<name>A0ABT0GWA5_9HYPH</name>
<dbReference type="EMBL" id="JALNMJ010000011">
    <property type="protein sequence ID" value="MCK7613732.1"/>
    <property type="molecule type" value="Genomic_DNA"/>
</dbReference>
<dbReference type="InterPro" id="IPR042230">
    <property type="entry name" value="CusF_sf"/>
</dbReference>
<dbReference type="InterPro" id="IPR021647">
    <property type="entry name" value="CusF_Ec"/>
</dbReference>
<keyword evidence="2" id="KW-1185">Reference proteome</keyword>
<accession>A0ABT0GWA5</accession>
<proteinExistence type="predicted"/>
<sequence length="151" mass="15803">MKPVPIFLAAVLAGLLTIVLSTPSRAGLHRSANPVAVQLPPENMYHAELERIGAQLFGAIHLRAVINSLSEGAVNVSHEANPAIGWPAMTMDLPLAPYAKIAPGIGAGHSVTLMLTLGDQGSYRVAAIFPAATPEPLVSERDPCERRGAAN</sequence>
<dbReference type="RefSeq" id="WP_248155897.1">
    <property type="nucleotide sequence ID" value="NZ_JALNMJ010000011.1"/>
</dbReference>
<comment type="caution">
    <text evidence="1">The sequence shown here is derived from an EMBL/GenBank/DDBJ whole genome shotgun (WGS) entry which is preliminary data.</text>
</comment>
<gene>
    <name evidence="1" type="ORF">M0H32_16310</name>
</gene>
<dbReference type="Gene3D" id="2.40.50.320">
    <property type="entry name" value="Copper binding periplasmic protein CusF"/>
    <property type="match status" value="1"/>
</dbReference>
<dbReference type="Proteomes" id="UP001431221">
    <property type="component" value="Unassembled WGS sequence"/>
</dbReference>
<evidence type="ECO:0000313" key="2">
    <source>
        <dbReference type="Proteomes" id="UP001431221"/>
    </source>
</evidence>
<reference evidence="1" key="1">
    <citation type="submission" date="2022-04" db="EMBL/GenBank/DDBJ databases">
        <title>Roseibium sp. CAU 1639 isolated from mud.</title>
        <authorList>
            <person name="Kim W."/>
        </authorList>
    </citation>
    <scope>NUCLEOTIDE SEQUENCE</scope>
    <source>
        <strain evidence="1">CAU 1639</strain>
    </source>
</reference>
<evidence type="ECO:0000313" key="1">
    <source>
        <dbReference type="EMBL" id="MCK7613732.1"/>
    </source>
</evidence>